<dbReference type="Proteomes" id="UP000095286">
    <property type="component" value="Unplaced"/>
</dbReference>
<dbReference type="WBParaSite" id="RSKR_0000899100.1">
    <property type="protein sequence ID" value="RSKR_0000899100.1"/>
    <property type="gene ID" value="RSKR_0000899100"/>
</dbReference>
<evidence type="ECO:0000313" key="2">
    <source>
        <dbReference type="WBParaSite" id="RSKR_0000899100.1"/>
    </source>
</evidence>
<sequence>MQVQLFILLVLANLCILINGIPPIIGPSSHKFDNDCPLECECEKRISTNKEEHISVFCLNGNLSNTDFYSILKTIPISVTSLEIEAPLDKSNYFQWSDNLNRFRYLKKLSLINCQIPAISQSVQLSKLEHLSLKGNAIKHLSVHSFSGMRNLRHLDLSFNQIGNLPTGAFNFLRQLNGLSLAHNQIKDLATNLLKGPYSLKSLQLDGNSIKLDDLNRLLVDVPDLERLELNYCLLDDNSVSKIKVKQINKLLRLGIAGNNLTHVPSTMFWKQLPRLLEVDLSYNEIETIEPCAFCGANISRIFLGANLLGAKRDTLHPEAFADTQLTELDLSDNLMTKFNSNSLGYAQHSLKTLHLSDNDLTNMLPQLIHTLPRLTHLHLADNGIRQIPETLSNEYSQLTFLNLSGNWLAQLPDNVHNLLPSMNSIDISRNRFTKISTSVLSNFLNDMNQVYLYDNPWDCRCAISNIQQFMLQRQSYRIQLRYSQTQCQQPEIVKGLPVHTAIHINDCGIFLGAKYGFNEMNEIGLLFFVILIFTCFLSLIILVCYYNRDARHKGTYLTKEGTHSILSRSVNSTIMTRTPTPEKGSYKGFENMLIPPPPPPPGSIYMQGY</sequence>
<name>A0AC35U920_9BILA</name>
<protein>
    <submittedName>
        <fullName evidence="2">LRRCT domain-containing protein</fullName>
    </submittedName>
</protein>
<reference evidence="2" key="1">
    <citation type="submission" date="2016-11" db="UniProtKB">
        <authorList>
            <consortium name="WormBaseParasite"/>
        </authorList>
    </citation>
    <scope>IDENTIFICATION</scope>
    <source>
        <strain evidence="2">KR3021</strain>
    </source>
</reference>
<proteinExistence type="predicted"/>
<evidence type="ECO:0000313" key="1">
    <source>
        <dbReference type="Proteomes" id="UP000095286"/>
    </source>
</evidence>
<organism evidence="1 2">
    <name type="scientific">Rhabditophanes sp. KR3021</name>
    <dbReference type="NCBI Taxonomy" id="114890"/>
    <lineage>
        <taxon>Eukaryota</taxon>
        <taxon>Metazoa</taxon>
        <taxon>Ecdysozoa</taxon>
        <taxon>Nematoda</taxon>
        <taxon>Chromadorea</taxon>
        <taxon>Rhabditida</taxon>
        <taxon>Tylenchina</taxon>
        <taxon>Panagrolaimomorpha</taxon>
        <taxon>Strongyloidoidea</taxon>
        <taxon>Alloionematidae</taxon>
        <taxon>Rhabditophanes</taxon>
    </lineage>
</organism>
<accession>A0AC35U920</accession>